<keyword evidence="4" id="KW-1185">Reference proteome</keyword>
<dbReference type="AlphaFoldDB" id="A0A1Q2CQ01"/>
<dbReference type="OrthoDB" id="5242879at2"/>
<evidence type="ECO:0000313" key="4">
    <source>
        <dbReference type="Proteomes" id="UP000188145"/>
    </source>
</evidence>
<dbReference type="KEGG" id="tes:BW730_12495"/>
<sequence length="156" mass="16771">MVGEDVVALIRIPRFGDDYIIPVLEGTGDKVLGEGLGHFDDTAAPGQEGNFAVAGHRVTHGEPFRNMPKLEKGDQIIVETREATYTYGLINGGDSLEVTSQAGWVLDPLPKNPDGGFEPEQVPGSKLLTLIACAEVFHTDNRLIAFGELVETTPRG</sequence>
<feature type="active site" description="Acyl-thioester intermediate" evidence="2">
    <location>
        <position position="133"/>
    </location>
</feature>
<keyword evidence="1" id="KW-0378">Hydrolase</keyword>
<dbReference type="GO" id="GO:0016787">
    <property type="term" value="F:hydrolase activity"/>
    <property type="evidence" value="ECO:0007669"/>
    <property type="project" value="UniProtKB-KW"/>
</dbReference>
<name>A0A1Q2CQ01_9ACTN</name>
<dbReference type="InterPro" id="IPR023365">
    <property type="entry name" value="Sortase_dom-sf"/>
</dbReference>
<dbReference type="RefSeq" id="WP_077686524.1">
    <property type="nucleotide sequence ID" value="NZ_CP019606.1"/>
</dbReference>
<dbReference type="EMBL" id="CP019606">
    <property type="protein sequence ID" value="AQP48198.1"/>
    <property type="molecule type" value="Genomic_DNA"/>
</dbReference>
<dbReference type="InterPro" id="IPR005754">
    <property type="entry name" value="Sortase"/>
</dbReference>
<evidence type="ECO:0000256" key="1">
    <source>
        <dbReference type="ARBA" id="ARBA00022801"/>
    </source>
</evidence>
<proteinExistence type="predicted"/>
<dbReference type="SUPFAM" id="SSF63817">
    <property type="entry name" value="Sortase"/>
    <property type="match status" value="1"/>
</dbReference>
<reference evidence="4" key="1">
    <citation type="submission" date="2017-02" db="EMBL/GenBank/DDBJ databases">
        <title>Tessaracoccus aquaemaris sp. nov., isolated from the intestine of a Korean rockfish, Sebastes schlegelii, in a marine aquaculture pond.</title>
        <authorList>
            <person name="Tak E.J."/>
            <person name="Bae J.-W."/>
        </authorList>
    </citation>
    <scope>NUCLEOTIDE SEQUENCE [LARGE SCALE GENOMIC DNA]</scope>
    <source>
        <strain evidence="4">NSG39</strain>
    </source>
</reference>
<evidence type="ECO:0000256" key="2">
    <source>
        <dbReference type="PIRSR" id="PIRSR605754-1"/>
    </source>
</evidence>
<dbReference type="STRING" id="1332264.BW730_12495"/>
<accession>A0A1Q2CQ01</accession>
<evidence type="ECO:0000313" key="3">
    <source>
        <dbReference type="EMBL" id="AQP48198.1"/>
    </source>
</evidence>
<gene>
    <name evidence="3" type="ORF">BW730_12495</name>
</gene>
<dbReference type="Gene3D" id="2.40.260.10">
    <property type="entry name" value="Sortase"/>
    <property type="match status" value="1"/>
</dbReference>
<dbReference type="CDD" id="cd05830">
    <property type="entry name" value="Sortase_E"/>
    <property type="match status" value="1"/>
</dbReference>
<dbReference type="NCBIfam" id="TIGR01076">
    <property type="entry name" value="sortase_fam"/>
    <property type="match status" value="1"/>
</dbReference>
<organism evidence="3 4">
    <name type="scientific">Tessaracoccus aquimaris</name>
    <dbReference type="NCBI Taxonomy" id="1332264"/>
    <lineage>
        <taxon>Bacteria</taxon>
        <taxon>Bacillati</taxon>
        <taxon>Actinomycetota</taxon>
        <taxon>Actinomycetes</taxon>
        <taxon>Propionibacteriales</taxon>
        <taxon>Propionibacteriaceae</taxon>
        <taxon>Tessaracoccus</taxon>
    </lineage>
</organism>
<protein>
    <recommendedName>
        <fullName evidence="5">Class E sortase</fullName>
    </recommendedName>
</protein>
<dbReference type="Proteomes" id="UP000188145">
    <property type="component" value="Chromosome"/>
</dbReference>
<dbReference type="Pfam" id="PF04203">
    <property type="entry name" value="Sortase"/>
    <property type="match status" value="1"/>
</dbReference>
<dbReference type="InterPro" id="IPR042003">
    <property type="entry name" value="Sortase_E"/>
</dbReference>
<evidence type="ECO:0008006" key="5">
    <source>
        <dbReference type="Google" id="ProtNLM"/>
    </source>
</evidence>
<feature type="active site" description="Proton donor/acceptor" evidence="2">
    <location>
        <position position="56"/>
    </location>
</feature>